<keyword evidence="7" id="KW-1185">Reference proteome</keyword>
<evidence type="ECO:0000313" key="6">
    <source>
        <dbReference type="EMBL" id="CAK0896007.1"/>
    </source>
</evidence>
<organism evidence="6 7">
    <name type="scientific">Prorocentrum cordatum</name>
    <dbReference type="NCBI Taxonomy" id="2364126"/>
    <lineage>
        <taxon>Eukaryota</taxon>
        <taxon>Sar</taxon>
        <taxon>Alveolata</taxon>
        <taxon>Dinophyceae</taxon>
        <taxon>Prorocentrales</taxon>
        <taxon>Prorocentraceae</taxon>
        <taxon>Prorocentrum</taxon>
    </lineage>
</organism>
<dbReference type="Proteomes" id="UP001189429">
    <property type="component" value="Unassembled WGS sequence"/>
</dbReference>
<evidence type="ECO:0000256" key="1">
    <source>
        <dbReference type="ARBA" id="ARBA00008140"/>
    </source>
</evidence>
<feature type="compositionally biased region" description="Basic and acidic residues" evidence="4">
    <location>
        <begin position="184"/>
        <end position="193"/>
    </location>
</feature>
<dbReference type="SMART" id="SM01179">
    <property type="entry name" value="DUF862"/>
    <property type="match status" value="1"/>
</dbReference>
<evidence type="ECO:0000256" key="3">
    <source>
        <dbReference type="ARBA" id="ARBA00022801"/>
    </source>
</evidence>
<dbReference type="PROSITE" id="PS51858">
    <property type="entry name" value="PPPDE"/>
    <property type="match status" value="1"/>
</dbReference>
<feature type="region of interest" description="Disordered" evidence="4">
    <location>
        <begin position="182"/>
        <end position="256"/>
    </location>
</feature>
<sequence>MLGAQRLPARDPQGRDLNVARLPGSCVLANPTYDLGASSALKRTNNLSRMLGGGVYHAGVEVYGTEWSYGYIEWGTGVHKCAPRTADGHTYRATQKMGYTRLTQESVGKVLERMKGEWPGKDYQFLEHNCLSFCSAFLQALGLGPLPPWVDRYGRTACKVTSAIPVSGLVKAANLVRVATGGAQDDHHQEVHHSPRYTPSLGRQASGPLHSPRGTPSLLRSGKRLDADAAIHPWAPAQAPSPPASSRGRSKRANGQ</sequence>
<evidence type="ECO:0000313" key="7">
    <source>
        <dbReference type="Proteomes" id="UP001189429"/>
    </source>
</evidence>
<accession>A0ABN9X955</accession>
<dbReference type="PANTHER" id="PTHR12378:SF80">
    <property type="entry name" value="IP06716P-RELATED"/>
    <property type="match status" value="1"/>
</dbReference>
<keyword evidence="3" id="KW-0378">Hydrolase</keyword>
<evidence type="ECO:0000256" key="4">
    <source>
        <dbReference type="SAM" id="MobiDB-lite"/>
    </source>
</evidence>
<dbReference type="EMBL" id="CAUYUJ010020126">
    <property type="protein sequence ID" value="CAK0896007.1"/>
    <property type="molecule type" value="Genomic_DNA"/>
</dbReference>
<feature type="non-terminal residue" evidence="6">
    <location>
        <position position="256"/>
    </location>
</feature>
<dbReference type="InterPro" id="IPR008580">
    <property type="entry name" value="PPPDE_dom"/>
</dbReference>
<comment type="caution">
    <text evidence="6">The sequence shown here is derived from an EMBL/GenBank/DDBJ whole genome shotgun (WGS) entry which is preliminary data.</text>
</comment>
<feature type="domain" description="PPPDE" evidence="5">
    <location>
        <begin position="26"/>
        <end position="175"/>
    </location>
</feature>
<gene>
    <name evidence="6" type="ORF">PCOR1329_LOCUS74596</name>
</gene>
<keyword evidence="2" id="KW-0645">Protease</keyword>
<dbReference type="Gene3D" id="3.90.1720.30">
    <property type="entry name" value="PPPDE domains"/>
    <property type="match status" value="1"/>
</dbReference>
<evidence type="ECO:0000256" key="2">
    <source>
        <dbReference type="ARBA" id="ARBA00022670"/>
    </source>
</evidence>
<name>A0ABN9X955_9DINO</name>
<dbReference type="PANTHER" id="PTHR12378">
    <property type="entry name" value="DESUMOYLATING ISOPEPTIDASE"/>
    <property type="match status" value="1"/>
</dbReference>
<reference evidence="6" key="1">
    <citation type="submission" date="2023-10" db="EMBL/GenBank/DDBJ databases">
        <authorList>
            <person name="Chen Y."/>
            <person name="Shah S."/>
            <person name="Dougan E. K."/>
            <person name="Thang M."/>
            <person name="Chan C."/>
        </authorList>
    </citation>
    <scope>NUCLEOTIDE SEQUENCE [LARGE SCALE GENOMIC DNA]</scope>
</reference>
<comment type="similarity">
    <text evidence="1">Belongs to the DeSI family.</text>
</comment>
<protein>
    <recommendedName>
        <fullName evidence="5">PPPDE domain-containing protein</fullName>
    </recommendedName>
</protein>
<evidence type="ECO:0000259" key="5">
    <source>
        <dbReference type="PROSITE" id="PS51858"/>
    </source>
</evidence>
<dbReference type="InterPro" id="IPR042266">
    <property type="entry name" value="PPPDE_sf"/>
</dbReference>
<proteinExistence type="inferred from homology"/>
<dbReference type="Pfam" id="PF05903">
    <property type="entry name" value="Peptidase_C97"/>
    <property type="match status" value="1"/>
</dbReference>